<dbReference type="Gene3D" id="4.10.280.10">
    <property type="entry name" value="Helix-loop-helix DNA-binding domain"/>
    <property type="match status" value="1"/>
</dbReference>
<evidence type="ECO:0000313" key="2">
    <source>
        <dbReference type="EMBL" id="KAF9492561.1"/>
    </source>
</evidence>
<keyword evidence="3" id="KW-1185">Reference proteome</keyword>
<feature type="region of interest" description="Disordered" evidence="1">
    <location>
        <begin position="1"/>
        <end position="58"/>
    </location>
</feature>
<gene>
    <name evidence="2" type="ORF">BDN71DRAFT_1182000</name>
</gene>
<comment type="caution">
    <text evidence="2">The sequence shown here is derived from an EMBL/GenBank/DDBJ whole genome shotgun (WGS) entry which is preliminary data.</text>
</comment>
<feature type="compositionally biased region" description="Polar residues" evidence="1">
    <location>
        <begin position="10"/>
        <end position="23"/>
    </location>
</feature>
<sequence length="224" mass="23876">MLDPTAPNALPTSSSAVPTSPLSPTDEDGAMVATKKEDGGTDKNTGGGSGGEGDQSGIVKANKGMILRKSVEYIRYLQQLVSAQGARNRELEQQLKMYRSGSATASSPDGGVSSSAAMNGDGPIHQMHTPSSSNNGDGSRSPKGRQRDRDQEEEEDEDPMEMDIEGGRVGKTSSKVKPKMQRMEDGAVGVERGRRRRDSVKVGARSGGLVKKRVKEERDVDMVI</sequence>
<dbReference type="InterPro" id="IPR036638">
    <property type="entry name" value="HLH_DNA-bd_sf"/>
</dbReference>
<feature type="compositionally biased region" description="Gly residues" evidence="1">
    <location>
        <begin position="45"/>
        <end position="54"/>
    </location>
</feature>
<proteinExistence type="predicted"/>
<name>A0A9P6D4Q6_PLEER</name>
<dbReference type="SUPFAM" id="SSF47459">
    <property type="entry name" value="HLH, helix-loop-helix DNA-binding domain"/>
    <property type="match status" value="1"/>
</dbReference>
<dbReference type="Proteomes" id="UP000807025">
    <property type="component" value="Unassembled WGS sequence"/>
</dbReference>
<feature type="compositionally biased region" description="Polar residues" evidence="1">
    <location>
        <begin position="128"/>
        <end position="138"/>
    </location>
</feature>
<protein>
    <recommendedName>
        <fullName evidence="4">BHLH domain-containing protein</fullName>
    </recommendedName>
</protein>
<dbReference type="AlphaFoldDB" id="A0A9P6D4Q6"/>
<accession>A0A9P6D4Q6</accession>
<reference evidence="2" key="1">
    <citation type="submission" date="2020-11" db="EMBL/GenBank/DDBJ databases">
        <authorList>
            <consortium name="DOE Joint Genome Institute"/>
            <person name="Ahrendt S."/>
            <person name="Riley R."/>
            <person name="Andreopoulos W."/>
            <person name="Labutti K."/>
            <person name="Pangilinan J."/>
            <person name="Ruiz-Duenas F.J."/>
            <person name="Barrasa J.M."/>
            <person name="Sanchez-Garcia M."/>
            <person name="Camarero S."/>
            <person name="Miyauchi S."/>
            <person name="Serrano A."/>
            <person name="Linde D."/>
            <person name="Babiker R."/>
            <person name="Drula E."/>
            <person name="Ayuso-Fernandez I."/>
            <person name="Pacheco R."/>
            <person name="Padilla G."/>
            <person name="Ferreira P."/>
            <person name="Barriuso J."/>
            <person name="Kellner H."/>
            <person name="Castanera R."/>
            <person name="Alfaro M."/>
            <person name="Ramirez L."/>
            <person name="Pisabarro A.G."/>
            <person name="Kuo A."/>
            <person name="Tritt A."/>
            <person name="Lipzen A."/>
            <person name="He G."/>
            <person name="Yan M."/>
            <person name="Ng V."/>
            <person name="Cullen D."/>
            <person name="Martin F."/>
            <person name="Rosso M.-N."/>
            <person name="Henrissat B."/>
            <person name="Hibbett D."/>
            <person name="Martinez A.T."/>
            <person name="Grigoriev I.V."/>
        </authorList>
    </citation>
    <scope>NUCLEOTIDE SEQUENCE</scope>
    <source>
        <strain evidence="2">ATCC 90797</strain>
    </source>
</reference>
<dbReference type="EMBL" id="MU154599">
    <property type="protein sequence ID" value="KAF9492561.1"/>
    <property type="molecule type" value="Genomic_DNA"/>
</dbReference>
<feature type="compositionally biased region" description="Polar residues" evidence="1">
    <location>
        <begin position="101"/>
        <end position="117"/>
    </location>
</feature>
<dbReference type="OrthoDB" id="690068at2759"/>
<evidence type="ECO:0008006" key="4">
    <source>
        <dbReference type="Google" id="ProtNLM"/>
    </source>
</evidence>
<feature type="region of interest" description="Disordered" evidence="1">
    <location>
        <begin position="97"/>
        <end position="206"/>
    </location>
</feature>
<evidence type="ECO:0000256" key="1">
    <source>
        <dbReference type="SAM" id="MobiDB-lite"/>
    </source>
</evidence>
<feature type="compositionally biased region" description="Acidic residues" evidence="1">
    <location>
        <begin position="151"/>
        <end position="164"/>
    </location>
</feature>
<dbReference type="GO" id="GO:0046983">
    <property type="term" value="F:protein dimerization activity"/>
    <property type="evidence" value="ECO:0007669"/>
    <property type="project" value="InterPro"/>
</dbReference>
<organism evidence="2 3">
    <name type="scientific">Pleurotus eryngii</name>
    <name type="common">Boletus of the steppes</name>
    <dbReference type="NCBI Taxonomy" id="5323"/>
    <lineage>
        <taxon>Eukaryota</taxon>
        <taxon>Fungi</taxon>
        <taxon>Dikarya</taxon>
        <taxon>Basidiomycota</taxon>
        <taxon>Agaricomycotina</taxon>
        <taxon>Agaricomycetes</taxon>
        <taxon>Agaricomycetidae</taxon>
        <taxon>Agaricales</taxon>
        <taxon>Pleurotineae</taxon>
        <taxon>Pleurotaceae</taxon>
        <taxon>Pleurotus</taxon>
    </lineage>
</organism>
<evidence type="ECO:0000313" key="3">
    <source>
        <dbReference type="Proteomes" id="UP000807025"/>
    </source>
</evidence>